<dbReference type="Pfam" id="PF22398">
    <property type="entry name" value="DUF6978"/>
    <property type="match status" value="1"/>
</dbReference>
<gene>
    <name evidence="1" type="ORF">H6G59_26120</name>
</gene>
<evidence type="ECO:0000313" key="2">
    <source>
        <dbReference type="Proteomes" id="UP000640531"/>
    </source>
</evidence>
<proteinExistence type="predicted"/>
<sequence length="157" mass="18091">MFFWLLMLIQAEFEELINDTTKQIDVDILWSEDEDHSPTVEFSVKLTSNAGYPIVVKGSYNPLIEKLTYALIHKAAGRIYALDLGQDHKNPDGNLVGEKHKHRWKESYRDKEAYVPPDITAPVTDPVKVWQQFCLESKIKHNGIMQDPPPLQLDLFI</sequence>
<dbReference type="RefSeq" id="WP_190720815.1">
    <property type="nucleotide sequence ID" value="NZ_JACJST010000045.1"/>
</dbReference>
<dbReference type="Proteomes" id="UP000640531">
    <property type="component" value="Unassembled WGS sequence"/>
</dbReference>
<accession>A0ABR8FP14</accession>
<reference evidence="1 2" key="1">
    <citation type="journal article" date="2020" name="ISME J.">
        <title>Comparative genomics reveals insights into cyanobacterial evolution and habitat adaptation.</title>
        <authorList>
            <person name="Chen M.Y."/>
            <person name="Teng W.K."/>
            <person name="Zhao L."/>
            <person name="Hu C.X."/>
            <person name="Zhou Y.K."/>
            <person name="Han B.P."/>
            <person name="Song L.R."/>
            <person name="Shu W.S."/>
        </authorList>
    </citation>
    <scope>NUCLEOTIDE SEQUENCE [LARGE SCALE GENOMIC DNA]</scope>
    <source>
        <strain evidence="1 2">FACHB-196</strain>
    </source>
</reference>
<organism evidence="1 2">
    <name type="scientific">Anabaena lutea FACHB-196</name>
    <dbReference type="NCBI Taxonomy" id="2692881"/>
    <lineage>
        <taxon>Bacteria</taxon>
        <taxon>Bacillati</taxon>
        <taxon>Cyanobacteriota</taxon>
        <taxon>Cyanophyceae</taxon>
        <taxon>Nostocales</taxon>
        <taxon>Nostocaceae</taxon>
        <taxon>Anabaena</taxon>
    </lineage>
</organism>
<dbReference type="EMBL" id="JACJST010000045">
    <property type="protein sequence ID" value="MBD2571298.1"/>
    <property type="molecule type" value="Genomic_DNA"/>
</dbReference>
<keyword evidence="2" id="KW-1185">Reference proteome</keyword>
<name>A0ABR8FP14_9NOST</name>
<evidence type="ECO:0000313" key="1">
    <source>
        <dbReference type="EMBL" id="MBD2571298.1"/>
    </source>
</evidence>
<dbReference type="InterPro" id="IPR053916">
    <property type="entry name" value="DUF6978"/>
</dbReference>
<protein>
    <submittedName>
        <fullName evidence="1">Uncharacterized protein</fullName>
    </submittedName>
</protein>
<comment type="caution">
    <text evidence="1">The sequence shown here is derived from an EMBL/GenBank/DDBJ whole genome shotgun (WGS) entry which is preliminary data.</text>
</comment>